<reference evidence="3" key="2">
    <citation type="submission" date="2015-07" db="EMBL/GenBank/DDBJ databases">
        <authorList>
            <person name="Noorani M."/>
        </authorList>
    </citation>
    <scope>NUCLEOTIDE SEQUENCE</scope>
    <source>
        <strain evidence="3">Yugu1</strain>
    </source>
</reference>
<dbReference type="Gene3D" id="2.70.98.50">
    <property type="entry name" value="putative glycoside hydrolase family protein from bacillus halodurans"/>
    <property type="match status" value="1"/>
</dbReference>
<evidence type="ECO:0000259" key="2">
    <source>
        <dbReference type="Pfam" id="PF22124"/>
    </source>
</evidence>
<organism evidence="3">
    <name type="scientific">Setaria italica</name>
    <name type="common">Foxtail millet</name>
    <name type="synonym">Panicum italicum</name>
    <dbReference type="NCBI Taxonomy" id="4555"/>
    <lineage>
        <taxon>Eukaryota</taxon>
        <taxon>Viridiplantae</taxon>
        <taxon>Streptophyta</taxon>
        <taxon>Embryophyta</taxon>
        <taxon>Tracheophyta</taxon>
        <taxon>Spermatophyta</taxon>
        <taxon>Magnoliopsida</taxon>
        <taxon>Liliopsida</taxon>
        <taxon>Poales</taxon>
        <taxon>Poaceae</taxon>
        <taxon>PACMAD clade</taxon>
        <taxon>Panicoideae</taxon>
        <taxon>Panicodae</taxon>
        <taxon>Paniceae</taxon>
        <taxon>Cenchrinae</taxon>
        <taxon>Setaria</taxon>
    </lineage>
</organism>
<accession>A0A368SLA0</accession>
<proteinExistence type="predicted"/>
<evidence type="ECO:0000259" key="1">
    <source>
        <dbReference type="Pfam" id="PF14498"/>
    </source>
</evidence>
<name>A0A368SLA0_SETIT</name>
<feature type="domain" description="Glycosyl hydrolase family 95 N-terminal" evidence="1">
    <location>
        <begin position="14"/>
        <end position="256"/>
    </location>
</feature>
<reference evidence="3" key="1">
    <citation type="journal article" date="2012" name="Nat. Biotechnol.">
        <title>Reference genome sequence of the model plant Setaria.</title>
        <authorList>
            <person name="Bennetzen J.L."/>
            <person name="Schmutz J."/>
            <person name="Wang H."/>
            <person name="Percifield R."/>
            <person name="Hawkins J."/>
            <person name="Pontaroli A.C."/>
            <person name="Estep M."/>
            <person name="Feng L."/>
            <person name="Vaughn J.N."/>
            <person name="Grimwood J."/>
            <person name="Jenkins J."/>
            <person name="Barry K."/>
            <person name="Lindquist E."/>
            <person name="Hellsten U."/>
            <person name="Deshpande S."/>
            <person name="Wang X."/>
            <person name="Wu X."/>
            <person name="Mitros T."/>
            <person name="Triplett J."/>
            <person name="Yang X."/>
            <person name="Ye C.Y."/>
            <person name="Mauro-Herrera M."/>
            <person name="Wang L."/>
            <person name="Li P."/>
            <person name="Sharma M."/>
            <person name="Sharma R."/>
            <person name="Ronald P.C."/>
            <person name="Panaud O."/>
            <person name="Kellogg E.A."/>
            <person name="Brutnell T.P."/>
            <person name="Doust A.N."/>
            <person name="Tuskan G.A."/>
            <person name="Rokhsar D."/>
            <person name="Devos K.M."/>
        </authorList>
    </citation>
    <scope>NUCLEOTIDE SEQUENCE [LARGE SCALE GENOMIC DNA]</scope>
    <source>
        <strain evidence="3">Yugu1</strain>
    </source>
</reference>
<dbReference type="PANTHER" id="PTHR31084">
    <property type="entry name" value="ALPHA-L-FUCOSIDASE 2"/>
    <property type="match status" value="1"/>
</dbReference>
<dbReference type="SUPFAM" id="SSF48208">
    <property type="entry name" value="Six-hairpin glycosidases"/>
    <property type="match status" value="1"/>
</dbReference>
<feature type="domain" description="Glycosyl hydrolase family 95 catalytic" evidence="2">
    <location>
        <begin position="284"/>
        <end position="429"/>
    </location>
</feature>
<dbReference type="InterPro" id="IPR054363">
    <property type="entry name" value="GH95_cat"/>
</dbReference>
<dbReference type="AlphaFoldDB" id="A0A368SLA0"/>
<dbReference type="EMBL" id="CM003536">
    <property type="protein sequence ID" value="RCV43202.1"/>
    <property type="molecule type" value="Genomic_DNA"/>
</dbReference>
<evidence type="ECO:0000313" key="3">
    <source>
        <dbReference type="EMBL" id="RCV43202.1"/>
    </source>
</evidence>
<dbReference type="InterPro" id="IPR008928">
    <property type="entry name" value="6-hairpin_glycosidase_sf"/>
</dbReference>
<dbReference type="STRING" id="4555.A0A368SLA0"/>
<dbReference type="PANTHER" id="PTHR31084:SF14">
    <property type="entry name" value="SECRETED PROTEIN, PUTATIVE, EXPRESSED-RELATED"/>
    <property type="match status" value="1"/>
</dbReference>
<protein>
    <submittedName>
        <fullName evidence="3">Uncharacterized protein</fullName>
    </submittedName>
</protein>
<dbReference type="OrthoDB" id="2848340at2759"/>
<dbReference type="InterPro" id="IPR027414">
    <property type="entry name" value="GH95_N_dom"/>
</dbReference>
<dbReference type="GO" id="GO:0005975">
    <property type="term" value="P:carbohydrate metabolic process"/>
    <property type="evidence" value="ECO:0007669"/>
    <property type="project" value="InterPro"/>
</dbReference>
<sequence>MGQSTEERPLKVVFASPAEYFTDAAPIGNGSLGAMVWGGVASEKLQLNHDTLWTGVPGNYADSKVAAALPVVRKLVDEGRFVEATAAASSLTDGPNEVYQPLGDINLEFETSNQEFKSYKRELDLHTAIVYTTYNVGDVQHTREHFCSNPHKVLVTKISANKSGHVSFTVSLSSQLIHNVHVVNETEVTMEGSCPKRRPTLDKTGIDNTGIKFAAALSLQMGGDGAKAAVINGQNLRIDNADWVVLLITASSSFDGPFVSPSDSKVDPVSEALRTLNISRNLTFSQLKAAHLIDFQGLFHRVTLQLSQLSTFGNTSLNGVGEAIKTTAERVSSFKSDEDPSLVELLFQYGRYLLISCSRPGTQVSNLQGIWNQSVTPAWEAAPTLNINLEMNYWPALPCNLSECQEPLFDFIASLAVNGAKTAKVHSSCSFA</sequence>
<gene>
    <name evidence="3" type="ORF">SETIT_9G276100v2</name>
</gene>
<dbReference type="Pfam" id="PF14498">
    <property type="entry name" value="Glyco_hyd_65N_2"/>
    <property type="match status" value="1"/>
</dbReference>
<dbReference type="Pfam" id="PF22124">
    <property type="entry name" value="Glyco_hydro_95_cat"/>
    <property type="match status" value="1"/>
</dbReference>